<dbReference type="AlphaFoldDB" id="A0A6L9Y572"/>
<evidence type="ECO:0000256" key="2">
    <source>
        <dbReference type="ARBA" id="ARBA00022857"/>
    </source>
</evidence>
<evidence type="ECO:0000313" key="8">
    <source>
        <dbReference type="EMBL" id="NEN75406.1"/>
    </source>
</evidence>
<keyword evidence="2" id="KW-0521">NADP</keyword>
<gene>
    <name evidence="8" type="ORF">F9B74_03575</name>
</gene>
<dbReference type="SUPFAM" id="SSF51430">
    <property type="entry name" value="NAD(P)-linked oxidoreductase"/>
    <property type="match status" value="1"/>
</dbReference>
<dbReference type="InterPro" id="IPR023210">
    <property type="entry name" value="NADP_OxRdtase_dom"/>
</dbReference>
<dbReference type="FunFam" id="3.20.20.100:FF:000015">
    <property type="entry name" value="Oxidoreductase, aldo/keto reductase family"/>
    <property type="match status" value="1"/>
</dbReference>
<dbReference type="PANTHER" id="PTHR43827">
    <property type="entry name" value="2,5-DIKETO-D-GLUCONIC ACID REDUCTASE"/>
    <property type="match status" value="1"/>
</dbReference>
<dbReference type="InterPro" id="IPR018170">
    <property type="entry name" value="Aldo/ket_reductase_CS"/>
</dbReference>
<reference evidence="8 9" key="1">
    <citation type="submission" date="2020-02" db="EMBL/GenBank/DDBJ databases">
        <title>Pelistega sp. NLN82 were isolated from wild rodents of the Hainan Island.</title>
        <authorList>
            <person name="Niu N."/>
            <person name="Zhou J."/>
        </authorList>
    </citation>
    <scope>NUCLEOTIDE SEQUENCE [LARGE SCALE GENOMIC DNA]</scope>
    <source>
        <strain evidence="8 9">NLN82</strain>
    </source>
</reference>
<keyword evidence="3" id="KW-0560">Oxidoreductase</keyword>
<accession>A0A6L9Y572</accession>
<dbReference type="EMBL" id="JAAGYR010000005">
    <property type="protein sequence ID" value="NEN75406.1"/>
    <property type="molecule type" value="Genomic_DNA"/>
</dbReference>
<keyword evidence="9" id="KW-1185">Reference proteome</keyword>
<dbReference type="PIRSF" id="PIRSF000097">
    <property type="entry name" value="AKR"/>
    <property type="match status" value="1"/>
</dbReference>
<protein>
    <submittedName>
        <fullName evidence="8">Aldo/keto reductase</fullName>
    </submittedName>
</protein>
<evidence type="ECO:0000256" key="5">
    <source>
        <dbReference type="PIRSR" id="PIRSR000097-2"/>
    </source>
</evidence>
<dbReference type="InterPro" id="IPR020471">
    <property type="entry name" value="AKR"/>
</dbReference>
<dbReference type="GO" id="GO:0016616">
    <property type="term" value="F:oxidoreductase activity, acting on the CH-OH group of donors, NAD or NADP as acceptor"/>
    <property type="evidence" value="ECO:0007669"/>
    <property type="project" value="UniProtKB-ARBA"/>
</dbReference>
<name>A0A6L9Y572_9BURK</name>
<feature type="active site" description="Proton donor" evidence="4">
    <location>
        <position position="48"/>
    </location>
</feature>
<dbReference type="Pfam" id="PF00248">
    <property type="entry name" value="Aldo_ket_red"/>
    <property type="match status" value="1"/>
</dbReference>
<organism evidence="8 9">
    <name type="scientific">Pelistega ratti</name>
    <dbReference type="NCBI Taxonomy" id="2652177"/>
    <lineage>
        <taxon>Bacteria</taxon>
        <taxon>Pseudomonadati</taxon>
        <taxon>Pseudomonadota</taxon>
        <taxon>Betaproteobacteria</taxon>
        <taxon>Burkholderiales</taxon>
        <taxon>Alcaligenaceae</taxon>
        <taxon>Pelistega</taxon>
    </lineage>
</organism>
<dbReference type="PANTHER" id="PTHR43827:SF3">
    <property type="entry name" value="NADP-DEPENDENT OXIDOREDUCTASE DOMAIN-CONTAINING PROTEIN"/>
    <property type="match status" value="1"/>
</dbReference>
<feature type="site" description="Lowers pKa of active site Tyr" evidence="6">
    <location>
        <position position="73"/>
    </location>
</feature>
<dbReference type="PROSITE" id="PS00798">
    <property type="entry name" value="ALDOKETO_REDUCTASE_1"/>
    <property type="match status" value="1"/>
</dbReference>
<dbReference type="InterPro" id="IPR036812">
    <property type="entry name" value="NAD(P)_OxRdtase_dom_sf"/>
</dbReference>
<evidence type="ECO:0000259" key="7">
    <source>
        <dbReference type="Pfam" id="PF00248"/>
    </source>
</evidence>
<proteinExistence type="inferred from homology"/>
<comment type="similarity">
    <text evidence="1">Belongs to the aldo/keto reductase family.</text>
</comment>
<dbReference type="Proteomes" id="UP000477651">
    <property type="component" value="Unassembled WGS sequence"/>
</dbReference>
<feature type="domain" description="NADP-dependent oxidoreductase" evidence="7">
    <location>
        <begin position="21"/>
        <end position="254"/>
    </location>
</feature>
<sequence length="281" mass="31853">MQYIQLSDNQQIPMLGFGVFQIAPEHTEQAVLDAIKAGYRHIDTAQAYLNEKEVGQAIAKSGIDRKELFITTKVWLTNYLDARASIERSLAKLGTDYIDLVLLHQPFNDTFAAWRDLIALKTEGKIRAIGVSNFTPSEVASLGLYSKVMPQVNQIEVNPFHQRPEQIAQLQEMGVAVQAWAPFAEGMDDIFNHPVLKGIADKYHKTTAQVIERWLIEQNIIVLAKSSRAERMVENLNIFDFSLNEEDKKHIRTLDLGQSHIFRHDDPKAVAFLANYEVHGI</sequence>
<evidence type="ECO:0000256" key="6">
    <source>
        <dbReference type="PIRSR" id="PIRSR000097-3"/>
    </source>
</evidence>
<evidence type="ECO:0000256" key="1">
    <source>
        <dbReference type="ARBA" id="ARBA00007905"/>
    </source>
</evidence>
<dbReference type="RefSeq" id="WP_163764084.1">
    <property type="nucleotide sequence ID" value="NZ_JAAGYR010000005.1"/>
</dbReference>
<dbReference type="PRINTS" id="PR00069">
    <property type="entry name" value="ALDKETRDTASE"/>
</dbReference>
<feature type="binding site" evidence="5">
    <location>
        <position position="104"/>
    </location>
    <ligand>
        <name>substrate</name>
    </ligand>
</feature>
<dbReference type="Gene3D" id="3.20.20.100">
    <property type="entry name" value="NADP-dependent oxidoreductase domain"/>
    <property type="match status" value="1"/>
</dbReference>
<dbReference type="PROSITE" id="PS00062">
    <property type="entry name" value="ALDOKETO_REDUCTASE_2"/>
    <property type="match status" value="1"/>
</dbReference>
<evidence type="ECO:0000313" key="9">
    <source>
        <dbReference type="Proteomes" id="UP000477651"/>
    </source>
</evidence>
<comment type="caution">
    <text evidence="8">The sequence shown here is derived from an EMBL/GenBank/DDBJ whole genome shotgun (WGS) entry which is preliminary data.</text>
</comment>
<evidence type="ECO:0000256" key="3">
    <source>
        <dbReference type="ARBA" id="ARBA00023002"/>
    </source>
</evidence>
<evidence type="ECO:0000256" key="4">
    <source>
        <dbReference type="PIRSR" id="PIRSR000097-1"/>
    </source>
</evidence>